<dbReference type="Proteomes" id="UP000799428">
    <property type="component" value="Unassembled WGS sequence"/>
</dbReference>
<feature type="region of interest" description="Disordered" evidence="1">
    <location>
        <begin position="136"/>
        <end position="159"/>
    </location>
</feature>
<sequence length="420" mass="46471">MRLPRSSSRATTTQALPSIQTLFRSSPTLNGSPCTGTPVSPPKVSDKEVEDGIELVPIERLKREDTSKICTPSSDEKEFVSRSQLDLEFGSKPLPRVPKKWIRLSIKWRIVAIICLQLLFLLTIVLSLMATKKESTDKTEQESATVQSASPVQPSPTPRYLPIQRGTFALKLGSPQQAMSGCLSQSNESAAWQCATHPSLQVTLLPPPVDQNNLAILSLGSDSDVKPSEYGIQDLKIEPLELKPTTDEERKDNGLAYYFNTTYTRIVLLKESQIVAQGQPPTPLDTSMSKIEIDERPWMCVFEDTLLEGYIYVTQPSALNNSGVEFAAANGSGAVMISSLPYVTKIIEQKMLTDTIPYCKQMKMESNGTLAPYGDKKMLTLSDTSLMPAKFGEELRVAMTEQRRQQMSSPNACRCQWVIG</sequence>
<evidence type="ECO:0000256" key="1">
    <source>
        <dbReference type="SAM" id="MobiDB-lite"/>
    </source>
</evidence>
<reference evidence="4" key="1">
    <citation type="journal article" date="2020" name="Stud. Mycol.">
        <title>101 Dothideomycetes genomes: a test case for predicting lifestyles and emergence of pathogens.</title>
        <authorList>
            <person name="Haridas S."/>
            <person name="Albert R."/>
            <person name="Binder M."/>
            <person name="Bloem J."/>
            <person name="Labutti K."/>
            <person name="Salamov A."/>
            <person name="Andreopoulos B."/>
            <person name="Baker S."/>
            <person name="Barry K."/>
            <person name="Bills G."/>
            <person name="Bluhm B."/>
            <person name="Cannon C."/>
            <person name="Castanera R."/>
            <person name="Culley D."/>
            <person name="Daum C."/>
            <person name="Ezra D."/>
            <person name="Gonzalez J."/>
            <person name="Henrissat B."/>
            <person name="Kuo A."/>
            <person name="Liang C."/>
            <person name="Lipzen A."/>
            <person name="Lutzoni F."/>
            <person name="Magnuson J."/>
            <person name="Mondo S."/>
            <person name="Nolan M."/>
            <person name="Ohm R."/>
            <person name="Pangilinan J."/>
            <person name="Park H.-J."/>
            <person name="Ramirez L."/>
            <person name="Alfaro M."/>
            <person name="Sun H."/>
            <person name="Tritt A."/>
            <person name="Yoshinaga Y."/>
            <person name="Zwiers L.-H."/>
            <person name="Turgeon B."/>
            <person name="Goodwin S."/>
            <person name="Spatafora J."/>
            <person name="Crous P."/>
            <person name="Grigoriev I."/>
        </authorList>
    </citation>
    <scope>NUCLEOTIDE SEQUENCE</scope>
    <source>
        <strain evidence="4">CBS 279.74</strain>
    </source>
</reference>
<dbReference type="Pfam" id="PF25130">
    <property type="entry name" value="DUF7820"/>
    <property type="match status" value="1"/>
</dbReference>
<evidence type="ECO:0000313" key="4">
    <source>
        <dbReference type="EMBL" id="KAF2715475.1"/>
    </source>
</evidence>
<dbReference type="PANTHER" id="PTHR42078:SF1">
    <property type="entry name" value="GLUCAN 1, 4-ALPHA-GLUCOSIDASE"/>
    <property type="match status" value="1"/>
</dbReference>
<keyword evidence="5" id="KW-1185">Reference proteome</keyword>
<evidence type="ECO:0000259" key="3">
    <source>
        <dbReference type="Pfam" id="PF25130"/>
    </source>
</evidence>
<protein>
    <recommendedName>
        <fullName evidence="3">DUF7820 domain-containing protein</fullName>
    </recommendedName>
</protein>
<keyword evidence="2" id="KW-0472">Membrane</keyword>
<dbReference type="PANTHER" id="PTHR42078">
    <property type="entry name" value="GLUCAN 1, 4-ALPHA-GLUCOSIDASE"/>
    <property type="match status" value="1"/>
</dbReference>
<evidence type="ECO:0000313" key="5">
    <source>
        <dbReference type="Proteomes" id="UP000799428"/>
    </source>
</evidence>
<accession>A0A6G1KSE8</accession>
<proteinExistence type="predicted"/>
<name>A0A6G1KSE8_9PLEO</name>
<dbReference type="OrthoDB" id="5384459at2759"/>
<dbReference type="InterPro" id="IPR056722">
    <property type="entry name" value="DUF7820"/>
</dbReference>
<organism evidence="4 5">
    <name type="scientific">Pleomassaria siparia CBS 279.74</name>
    <dbReference type="NCBI Taxonomy" id="1314801"/>
    <lineage>
        <taxon>Eukaryota</taxon>
        <taxon>Fungi</taxon>
        <taxon>Dikarya</taxon>
        <taxon>Ascomycota</taxon>
        <taxon>Pezizomycotina</taxon>
        <taxon>Dothideomycetes</taxon>
        <taxon>Pleosporomycetidae</taxon>
        <taxon>Pleosporales</taxon>
        <taxon>Pleomassariaceae</taxon>
        <taxon>Pleomassaria</taxon>
    </lineage>
</organism>
<feature type="domain" description="DUF7820" evidence="3">
    <location>
        <begin position="149"/>
        <end position="322"/>
    </location>
</feature>
<keyword evidence="2" id="KW-1133">Transmembrane helix</keyword>
<feature type="compositionally biased region" description="Polar residues" evidence="1">
    <location>
        <begin position="1"/>
        <end position="38"/>
    </location>
</feature>
<keyword evidence="2" id="KW-0812">Transmembrane</keyword>
<evidence type="ECO:0000256" key="2">
    <source>
        <dbReference type="SAM" id="Phobius"/>
    </source>
</evidence>
<gene>
    <name evidence="4" type="ORF">K504DRAFT_497349</name>
</gene>
<dbReference type="AlphaFoldDB" id="A0A6G1KSE8"/>
<feature type="compositionally biased region" description="Polar residues" evidence="1">
    <location>
        <begin position="142"/>
        <end position="152"/>
    </location>
</feature>
<feature type="transmembrane region" description="Helical" evidence="2">
    <location>
        <begin position="108"/>
        <end position="130"/>
    </location>
</feature>
<dbReference type="EMBL" id="MU005764">
    <property type="protein sequence ID" value="KAF2715475.1"/>
    <property type="molecule type" value="Genomic_DNA"/>
</dbReference>
<feature type="region of interest" description="Disordered" evidence="1">
    <location>
        <begin position="1"/>
        <end position="46"/>
    </location>
</feature>